<dbReference type="GO" id="GO:0005524">
    <property type="term" value="F:ATP binding"/>
    <property type="evidence" value="ECO:0007669"/>
    <property type="project" value="UniProtKB-KW"/>
</dbReference>
<evidence type="ECO:0000256" key="2">
    <source>
        <dbReference type="ARBA" id="ARBA00022741"/>
    </source>
</evidence>
<organism evidence="7 8">
    <name type="scientific">Anoxybacteroides amylolyticum</name>
    <dbReference type="NCBI Taxonomy" id="294699"/>
    <lineage>
        <taxon>Bacteria</taxon>
        <taxon>Bacillati</taxon>
        <taxon>Bacillota</taxon>
        <taxon>Bacilli</taxon>
        <taxon>Bacillales</taxon>
        <taxon>Anoxybacillaceae</taxon>
        <taxon>Anoxybacteroides</taxon>
    </lineage>
</organism>
<dbReference type="PANTHER" id="PTHR41299">
    <property type="entry name" value="THIAMINE PYROPHOSPHOKINASE"/>
    <property type="match status" value="1"/>
</dbReference>
<evidence type="ECO:0000313" key="8">
    <source>
        <dbReference type="Proteomes" id="UP000076865"/>
    </source>
</evidence>
<dbReference type="InterPro" id="IPR006282">
    <property type="entry name" value="Thi_PPkinase"/>
</dbReference>
<dbReference type="Gene3D" id="3.40.50.10240">
    <property type="entry name" value="Thiamin pyrophosphokinase, catalytic domain"/>
    <property type="match status" value="1"/>
</dbReference>
<dbReference type="GO" id="GO:0016301">
    <property type="term" value="F:kinase activity"/>
    <property type="evidence" value="ECO:0007669"/>
    <property type="project" value="UniProtKB-KW"/>
</dbReference>
<dbReference type="PANTHER" id="PTHR41299:SF1">
    <property type="entry name" value="THIAMINE PYROPHOSPHOKINASE"/>
    <property type="match status" value="1"/>
</dbReference>
<dbReference type="InterPro" id="IPR007373">
    <property type="entry name" value="Thiamin_PyroPKinase_B1-bd"/>
</dbReference>
<dbReference type="EMBL" id="CP015438">
    <property type="protein sequence ID" value="ANB61682.1"/>
    <property type="molecule type" value="Genomic_DNA"/>
</dbReference>
<reference evidence="7 8" key="1">
    <citation type="journal article" date="2006" name="Syst. Appl. Microbiol.">
        <title>Anoxybacillus amylolyticus sp. nov., a thermophilic amylase producing bacterium isolated from Mount Rittmann (Antarctica).</title>
        <authorList>
            <person name="Poli A."/>
            <person name="Esposito E."/>
            <person name="Lama L."/>
            <person name="Orlando P."/>
            <person name="Nicolaus G."/>
            <person name="de Appolonia F."/>
            <person name="Gambacorta A."/>
            <person name="Nicolaus B."/>
        </authorList>
    </citation>
    <scope>NUCLEOTIDE SEQUENCE [LARGE SCALE GENOMIC DNA]</scope>
    <source>
        <strain evidence="7 8">DSM 15939</strain>
    </source>
</reference>
<dbReference type="AlphaFoldDB" id="A0A160F6F2"/>
<feature type="domain" description="Thiamin pyrophosphokinase thiamin-binding" evidence="6">
    <location>
        <begin position="138"/>
        <end position="203"/>
    </location>
</feature>
<evidence type="ECO:0000256" key="4">
    <source>
        <dbReference type="ARBA" id="ARBA00022840"/>
    </source>
</evidence>
<dbReference type="InterPro" id="IPR053149">
    <property type="entry name" value="TPK"/>
</dbReference>
<keyword evidence="1 7" id="KW-0808">Transferase</keyword>
<keyword evidence="8" id="KW-1185">Reference proteome</keyword>
<dbReference type="InterPro" id="IPR007371">
    <property type="entry name" value="TPK_catalytic"/>
</dbReference>
<dbReference type="SUPFAM" id="SSF63999">
    <property type="entry name" value="Thiamin pyrophosphokinase, catalytic domain"/>
    <property type="match status" value="1"/>
</dbReference>
<keyword evidence="2" id="KW-0547">Nucleotide-binding</keyword>
<proteinExistence type="predicted"/>
<dbReference type="CDD" id="cd07995">
    <property type="entry name" value="TPK"/>
    <property type="match status" value="1"/>
</dbReference>
<dbReference type="RefSeq" id="WP_066323690.1">
    <property type="nucleotide sequence ID" value="NZ_CP015438.1"/>
</dbReference>
<dbReference type="SUPFAM" id="SSF63862">
    <property type="entry name" value="Thiamin pyrophosphokinase, substrate-binding domain"/>
    <property type="match status" value="1"/>
</dbReference>
<dbReference type="NCBIfam" id="TIGR01378">
    <property type="entry name" value="thi_PPkinase"/>
    <property type="match status" value="1"/>
</dbReference>
<dbReference type="GO" id="GO:0030975">
    <property type="term" value="F:thiamine binding"/>
    <property type="evidence" value="ECO:0007669"/>
    <property type="project" value="InterPro"/>
</dbReference>
<dbReference type="Proteomes" id="UP000076865">
    <property type="component" value="Chromosome"/>
</dbReference>
<evidence type="ECO:0000259" key="6">
    <source>
        <dbReference type="SMART" id="SM00983"/>
    </source>
</evidence>
<keyword evidence="4" id="KW-0067">ATP-binding</keyword>
<keyword evidence="3 7" id="KW-0418">Kinase</keyword>
<evidence type="ECO:0000313" key="7">
    <source>
        <dbReference type="EMBL" id="ANB61682.1"/>
    </source>
</evidence>
<accession>A0A160F6F2</accession>
<dbReference type="SMART" id="SM00983">
    <property type="entry name" value="TPK_B1_binding"/>
    <property type="match status" value="1"/>
</dbReference>
<dbReference type="EC" id="2.7.6.2" evidence="5"/>
<dbReference type="GO" id="GO:0004788">
    <property type="term" value="F:thiamine diphosphokinase activity"/>
    <property type="evidence" value="ECO:0007669"/>
    <property type="project" value="UniProtKB-UniRule"/>
</dbReference>
<dbReference type="Pfam" id="PF04263">
    <property type="entry name" value="TPK_catalytic"/>
    <property type="match status" value="1"/>
</dbReference>
<dbReference type="OrthoDB" id="9804377at2"/>
<dbReference type="GO" id="GO:0006772">
    <property type="term" value="P:thiamine metabolic process"/>
    <property type="evidence" value="ECO:0007669"/>
    <property type="project" value="UniProtKB-UniRule"/>
</dbReference>
<sequence>MIIHIVGGGPSDCIPSFRRYDGEEVQWIGVDRGVWNLLRAGIRPVKAFGDFDSLDSAELSHVQTALELDIWPAEKDKTDMEIALDWAVQRDAELIRLFGATGGRLDHLFGNVQLLVKYINKRIEMVDKQNIITVHLPGTYTIFANEYPYVSFVPISLDVTGLTLKGFKYPLTNCHIPLGSTLCISNELIQSSGTFSFTDGILMMIRSKDLGGDV</sequence>
<dbReference type="GO" id="GO:0009229">
    <property type="term" value="P:thiamine diphosphate biosynthetic process"/>
    <property type="evidence" value="ECO:0007669"/>
    <property type="project" value="InterPro"/>
</dbReference>
<dbReference type="PATRIC" id="fig|294699.3.peg.1494"/>
<gene>
    <name evidence="7" type="ORF">GFC30_1473</name>
</gene>
<dbReference type="Pfam" id="PF04265">
    <property type="entry name" value="TPK_B1_binding"/>
    <property type="match status" value="1"/>
</dbReference>
<dbReference type="InterPro" id="IPR036759">
    <property type="entry name" value="TPK_catalytic_sf"/>
</dbReference>
<evidence type="ECO:0000256" key="3">
    <source>
        <dbReference type="ARBA" id="ARBA00022777"/>
    </source>
</evidence>
<evidence type="ECO:0000256" key="1">
    <source>
        <dbReference type="ARBA" id="ARBA00022679"/>
    </source>
</evidence>
<evidence type="ECO:0000256" key="5">
    <source>
        <dbReference type="NCBIfam" id="TIGR01378"/>
    </source>
</evidence>
<name>A0A160F6F2_9BACL</name>
<dbReference type="InterPro" id="IPR036371">
    <property type="entry name" value="TPK_B1-bd_sf"/>
</dbReference>
<protein>
    <recommendedName>
        <fullName evidence="5">Thiamine diphosphokinase</fullName>
        <ecNumber evidence="5">2.7.6.2</ecNumber>
    </recommendedName>
</protein>
<dbReference type="KEGG" id="aamy:GFC30_1473"/>